<reference evidence="1" key="1">
    <citation type="journal article" date="2022" name="IScience">
        <title>Evolution of zygomycete secretomes and the origins of terrestrial fungal ecologies.</title>
        <authorList>
            <person name="Chang Y."/>
            <person name="Wang Y."/>
            <person name="Mondo S."/>
            <person name="Ahrendt S."/>
            <person name="Andreopoulos W."/>
            <person name="Barry K."/>
            <person name="Beard J."/>
            <person name="Benny G.L."/>
            <person name="Blankenship S."/>
            <person name="Bonito G."/>
            <person name="Cuomo C."/>
            <person name="Desiro A."/>
            <person name="Gervers K.A."/>
            <person name="Hundley H."/>
            <person name="Kuo A."/>
            <person name="LaButti K."/>
            <person name="Lang B.F."/>
            <person name="Lipzen A."/>
            <person name="O'Donnell K."/>
            <person name="Pangilinan J."/>
            <person name="Reynolds N."/>
            <person name="Sandor L."/>
            <person name="Smith M.E."/>
            <person name="Tsang A."/>
            <person name="Grigoriev I.V."/>
            <person name="Stajich J.E."/>
            <person name="Spatafora J.W."/>
        </authorList>
    </citation>
    <scope>NUCLEOTIDE SEQUENCE</scope>
    <source>
        <strain evidence="1">RSA 2281</strain>
    </source>
</reference>
<keyword evidence="2" id="KW-1185">Reference proteome</keyword>
<accession>A0AAD5KKP8</accession>
<comment type="caution">
    <text evidence="1">The sequence shown here is derived from an EMBL/GenBank/DDBJ whole genome shotgun (WGS) entry which is preliminary data.</text>
</comment>
<dbReference type="AlphaFoldDB" id="A0AAD5KKP8"/>
<reference evidence="1" key="2">
    <citation type="submission" date="2023-02" db="EMBL/GenBank/DDBJ databases">
        <authorList>
            <consortium name="DOE Joint Genome Institute"/>
            <person name="Mondo S.J."/>
            <person name="Chang Y."/>
            <person name="Wang Y."/>
            <person name="Ahrendt S."/>
            <person name="Andreopoulos W."/>
            <person name="Barry K."/>
            <person name="Beard J."/>
            <person name="Benny G.L."/>
            <person name="Blankenship S."/>
            <person name="Bonito G."/>
            <person name="Cuomo C."/>
            <person name="Desiro A."/>
            <person name="Gervers K.A."/>
            <person name="Hundley H."/>
            <person name="Kuo A."/>
            <person name="LaButti K."/>
            <person name="Lang B.F."/>
            <person name="Lipzen A."/>
            <person name="O'Donnell K."/>
            <person name="Pangilinan J."/>
            <person name="Reynolds N."/>
            <person name="Sandor L."/>
            <person name="Smith M.W."/>
            <person name="Tsang A."/>
            <person name="Grigoriev I.V."/>
            <person name="Stajich J.E."/>
            <person name="Spatafora J.W."/>
        </authorList>
    </citation>
    <scope>NUCLEOTIDE SEQUENCE</scope>
    <source>
        <strain evidence="1">RSA 2281</strain>
    </source>
</reference>
<sequence length="54" mass="6688">MGIRRYSNKIALQLGIYANPHLFISYKYYYLVNRFFNSYPYRPIYSEYQIIHNN</sequence>
<evidence type="ECO:0000313" key="1">
    <source>
        <dbReference type="EMBL" id="KAI9274728.1"/>
    </source>
</evidence>
<protein>
    <submittedName>
        <fullName evidence="1">Uncharacterized protein</fullName>
    </submittedName>
</protein>
<dbReference type="EMBL" id="JAIXMP010000004">
    <property type="protein sequence ID" value="KAI9274728.1"/>
    <property type="molecule type" value="Genomic_DNA"/>
</dbReference>
<name>A0AAD5KKP8_9FUNG</name>
<dbReference type="Proteomes" id="UP001209540">
    <property type="component" value="Unassembled WGS sequence"/>
</dbReference>
<organism evidence="1 2">
    <name type="scientific">Phascolomyces articulosus</name>
    <dbReference type="NCBI Taxonomy" id="60185"/>
    <lineage>
        <taxon>Eukaryota</taxon>
        <taxon>Fungi</taxon>
        <taxon>Fungi incertae sedis</taxon>
        <taxon>Mucoromycota</taxon>
        <taxon>Mucoromycotina</taxon>
        <taxon>Mucoromycetes</taxon>
        <taxon>Mucorales</taxon>
        <taxon>Lichtheimiaceae</taxon>
        <taxon>Phascolomyces</taxon>
    </lineage>
</organism>
<evidence type="ECO:0000313" key="2">
    <source>
        <dbReference type="Proteomes" id="UP001209540"/>
    </source>
</evidence>
<proteinExistence type="predicted"/>
<gene>
    <name evidence="1" type="ORF">BDA99DRAFT_498387</name>
</gene>